<evidence type="ECO:0000256" key="2">
    <source>
        <dbReference type="ARBA" id="ARBA00022722"/>
    </source>
</evidence>
<dbReference type="Proteomes" id="UP000036923">
    <property type="component" value="Unassembled WGS sequence"/>
</dbReference>
<comment type="catalytic activity">
    <reaction evidence="6">
        <text>Endonucleolytic cleavage of RNA, removing 5'-extranucleotides from tRNA precursor.</text>
        <dbReference type="EC" id="3.1.26.5"/>
    </reaction>
</comment>
<dbReference type="EMBL" id="LGTC01000001">
    <property type="protein sequence ID" value="KNY29738.1"/>
    <property type="molecule type" value="Genomic_DNA"/>
</dbReference>
<keyword evidence="9" id="KW-1185">Reference proteome</keyword>
<keyword evidence="5 6" id="KW-0694">RNA-binding</keyword>
<dbReference type="NCBIfam" id="TIGR00188">
    <property type="entry name" value="rnpA"/>
    <property type="match status" value="1"/>
</dbReference>
<sequence>MIETIPLKKNHEFMRVYKKGRFYVGKYITLYTLSNYIDKNRLGITVSKKVGKSVKRNRIRRLVKENYRLVEEHIKHGFDIVFVVRSSEDMPGFFEIKKEMKYLLKKLNIFEQEKIN</sequence>
<dbReference type="eggNOG" id="COG0594">
    <property type="taxonomic scope" value="Bacteria"/>
</dbReference>
<dbReference type="PANTHER" id="PTHR33992">
    <property type="entry name" value="RIBONUCLEASE P PROTEIN COMPONENT"/>
    <property type="match status" value="1"/>
</dbReference>
<evidence type="ECO:0000256" key="5">
    <source>
        <dbReference type="ARBA" id="ARBA00022884"/>
    </source>
</evidence>
<keyword evidence="1 6" id="KW-0819">tRNA processing</keyword>
<evidence type="ECO:0000256" key="6">
    <source>
        <dbReference type="HAMAP-Rule" id="MF_00227"/>
    </source>
</evidence>
<dbReference type="OrthoDB" id="9810867at2"/>
<dbReference type="STRING" id="398512.Bccel_5015"/>
<dbReference type="InterPro" id="IPR020568">
    <property type="entry name" value="Ribosomal_Su5_D2-typ_SF"/>
</dbReference>
<evidence type="ECO:0000313" key="8">
    <source>
        <dbReference type="EMBL" id="KNY29738.1"/>
    </source>
</evidence>
<dbReference type="HAMAP" id="MF_00227">
    <property type="entry name" value="RNase_P"/>
    <property type="match status" value="1"/>
</dbReference>
<evidence type="ECO:0000256" key="3">
    <source>
        <dbReference type="ARBA" id="ARBA00022759"/>
    </source>
</evidence>
<gene>
    <name evidence="6" type="primary">rnpA</name>
    <name evidence="8" type="ORF">Bccel_5015</name>
</gene>
<dbReference type="SUPFAM" id="SSF54211">
    <property type="entry name" value="Ribosomal protein S5 domain 2-like"/>
    <property type="match status" value="1"/>
</dbReference>
<dbReference type="EC" id="3.1.26.5" evidence="6 7"/>
<accession>A0A0L6JV99</accession>
<dbReference type="InterPro" id="IPR000100">
    <property type="entry name" value="RNase_P"/>
</dbReference>
<keyword evidence="3 6" id="KW-0255">Endonuclease</keyword>
<comment type="function">
    <text evidence="6">RNaseP catalyzes the removal of the 5'-leader sequence from pre-tRNA to produce the mature 5'-terminus. It can also cleave other RNA substrates such as 4.5S RNA. The protein component plays an auxiliary but essential role in vivo by binding to the 5'-leader sequence and broadening the substrate specificity of the ribozyme.</text>
</comment>
<reference evidence="9" key="1">
    <citation type="submission" date="2015-07" db="EMBL/GenBank/DDBJ databases">
        <title>Near-Complete Genome Sequence of the Cellulolytic Bacterium Bacteroides (Pseudobacteroides) cellulosolvens ATCC 35603.</title>
        <authorList>
            <person name="Dassa B."/>
            <person name="Utturkar S.M."/>
            <person name="Klingeman D.M."/>
            <person name="Hurt R.A."/>
            <person name="Keller M."/>
            <person name="Xu J."/>
            <person name="Reddy Y.H.K."/>
            <person name="Borovok I."/>
            <person name="Grinberg I.R."/>
            <person name="Lamed R."/>
            <person name="Zhivin O."/>
            <person name="Bayer E.A."/>
            <person name="Brown S.D."/>
        </authorList>
    </citation>
    <scope>NUCLEOTIDE SEQUENCE [LARGE SCALE GENOMIC DNA]</scope>
    <source>
        <strain evidence="9">DSM 2933</strain>
    </source>
</reference>
<dbReference type="Gene3D" id="3.30.230.10">
    <property type="match status" value="1"/>
</dbReference>
<name>A0A0L6JV99_9FIRM</name>
<dbReference type="RefSeq" id="WP_036943249.1">
    <property type="nucleotide sequence ID" value="NZ_JQKC01000021.1"/>
</dbReference>
<comment type="subunit">
    <text evidence="6">Consists of a catalytic RNA component (M1 or rnpB) and a protein subunit.</text>
</comment>
<evidence type="ECO:0000256" key="1">
    <source>
        <dbReference type="ARBA" id="ARBA00022694"/>
    </source>
</evidence>
<evidence type="ECO:0000313" key="9">
    <source>
        <dbReference type="Proteomes" id="UP000036923"/>
    </source>
</evidence>
<dbReference type="InterPro" id="IPR014721">
    <property type="entry name" value="Ribsml_uS5_D2-typ_fold_subgr"/>
</dbReference>
<evidence type="ECO:0000256" key="7">
    <source>
        <dbReference type="NCBIfam" id="TIGR00188"/>
    </source>
</evidence>
<dbReference type="GO" id="GO:0004526">
    <property type="term" value="F:ribonuclease P activity"/>
    <property type="evidence" value="ECO:0007669"/>
    <property type="project" value="UniProtKB-UniRule"/>
</dbReference>
<protein>
    <recommendedName>
        <fullName evidence="6 7">Ribonuclease P protein component</fullName>
        <shortName evidence="6">RNase P protein</shortName>
        <shortName evidence="6">RNaseP protein</shortName>
        <ecNumber evidence="6 7">3.1.26.5</ecNumber>
    </recommendedName>
    <alternativeName>
        <fullName evidence="6">Protein C5</fullName>
    </alternativeName>
</protein>
<dbReference type="AlphaFoldDB" id="A0A0L6JV99"/>
<dbReference type="GO" id="GO:0030677">
    <property type="term" value="C:ribonuclease P complex"/>
    <property type="evidence" value="ECO:0007669"/>
    <property type="project" value="TreeGrafter"/>
</dbReference>
<keyword evidence="4 6" id="KW-0378">Hydrolase</keyword>
<comment type="similarity">
    <text evidence="6">Belongs to the RnpA family.</text>
</comment>
<dbReference type="Pfam" id="PF00825">
    <property type="entry name" value="Ribonuclease_P"/>
    <property type="match status" value="1"/>
</dbReference>
<organism evidence="8 9">
    <name type="scientific">Pseudobacteroides cellulosolvens ATCC 35603 = DSM 2933</name>
    <dbReference type="NCBI Taxonomy" id="398512"/>
    <lineage>
        <taxon>Bacteria</taxon>
        <taxon>Bacillati</taxon>
        <taxon>Bacillota</taxon>
        <taxon>Clostridia</taxon>
        <taxon>Eubacteriales</taxon>
        <taxon>Oscillospiraceae</taxon>
        <taxon>Pseudobacteroides</taxon>
    </lineage>
</organism>
<proteinExistence type="inferred from homology"/>
<keyword evidence="2 6" id="KW-0540">Nuclease</keyword>
<dbReference type="GO" id="GO:0000049">
    <property type="term" value="F:tRNA binding"/>
    <property type="evidence" value="ECO:0007669"/>
    <property type="project" value="UniProtKB-UniRule"/>
</dbReference>
<evidence type="ECO:0000256" key="4">
    <source>
        <dbReference type="ARBA" id="ARBA00022801"/>
    </source>
</evidence>
<dbReference type="GO" id="GO:0001682">
    <property type="term" value="P:tRNA 5'-leader removal"/>
    <property type="evidence" value="ECO:0007669"/>
    <property type="project" value="UniProtKB-UniRule"/>
</dbReference>
<comment type="caution">
    <text evidence="8">The sequence shown here is derived from an EMBL/GenBank/DDBJ whole genome shotgun (WGS) entry which is preliminary data.</text>
</comment>
<dbReference type="PANTHER" id="PTHR33992:SF1">
    <property type="entry name" value="RIBONUCLEASE P PROTEIN COMPONENT"/>
    <property type="match status" value="1"/>
</dbReference>
<dbReference type="GO" id="GO:0042781">
    <property type="term" value="F:3'-tRNA processing endoribonuclease activity"/>
    <property type="evidence" value="ECO:0007669"/>
    <property type="project" value="TreeGrafter"/>
</dbReference>